<dbReference type="PANTHER" id="PTHR10622:SF10">
    <property type="entry name" value="HET DOMAIN-CONTAINING PROTEIN"/>
    <property type="match status" value="1"/>
</dbReference>
<proteinExistence type="predicted"/>
<dbReference type="OrthoDB" id="20872at2759"/>
<reference evidence="3" key="2">
    <citation type="submission" date="2020-04" db="EMBL/GenBank/DDBJ databases">
        <authorList>
            <consortium name="NCBI Genome Project"/>
        </authorList>
    </citation>
    <scope>NUCLEOTIDE SEQUENCE</scope>
    <source>
        <strain evidence="3">CBS 342.82</strain>
    </source>
</reference>
<dbReference type="RefSeq" id="XP_033454749.1">
    <property type="nucleotide sequence ID" value="XM_033606143.1"/>
</dbReference>
<dbReference type="AlphaFoldDB" id="A0A6J3LPY5"/>
<accession>A0A6J3LPY5</accession>
<dbReference type="InterPro" id="IPR010730">
    <property type="entry name" value="HET"/>
</dbReference>
<gene>
    <name evidence="3" type="ORF">K489DRAFT_385618</name>
</gene>
<dbReference type="Pfam" id="PF06985">
    <property type="entry name" value="HET"/>
    <property type="match status" value="1"/>
</dbReference>
<dbReference type="PANTHER" id="PTHR10622">
    <property type="entry name" value="HET DOMAIN-CONTAINING PROTEIN"/>
    <property type="match status" value="1"/>
</dbReference>
<organism evidence="3">
    <name type="scientific">Dissoconium aciculare CBS 342.82</name>
    <dbReference type="NCBI Taxonomy" id="1314786"/>
    <lineage>
        <taxon>Eukaryota</taxon>
        <taxon>Fungi</taxon>
        <taxon>Dikarya</taxon>
        <taxon>Ascomycota</taxon>
        <taxon>Pezizomycotina</taxon>
        <taxon>Dothideomycetes</taxon>
        <taxon>Dothideomycetidae</taxon>
        <taxon>Mycosphaerellales</taxon>
        <taxon>Dissoconiaceae</taxon>
        <taxon>Dissoconium</taxon>
    </lineage>
</organism>
<dbReference type="Proteomes" id="UP000504637">
    <property type="component" value="Unplaced"/>
</dbReference>
<feature type="domain" description="Heterokaryon incompatibility" evidence="1">
    <location>
        <begin position="23"/>
        <end position="76"/>
    </location>
</feature>
<reference evidence="3" key="1">
    <citation type="submission" date="2020-01" db="EMBL/GenBank/DDBJ databases">
        <authorList>
            <consortium name="DOE Joint Genome Institute"/>
            <person name="Haridas S."/>
            <person name="Albert R."/>
            <person name="Binder M."/>
            <person name="Bloem J."/>
            <person name="Labutti K."/>
            <person name="Salamov A."/>
            <person name="Andreopoulos B."/>
            <person name="Baker S.E."/>
            <person name="Barry K."/>
            <person name="Bills G."/>
            <person name="Bluhm B.H."/>
            <person name="Cannon C."/>
            <person name="Castanera R."/>
            <person name="Culley D.E."/>
            <person name="Daum C."/>
            <person name="Ezra D."/>
            <person name="Gonzalez J.B."/>
            <person name="Henrissat B."/>
            <person name="Kuo A."/>
            <person name="Liang C."/>
            <person name="Lipzen A."/>
            <person name="Lutzoni F."/>
            <person name="Magnuson J."/>
            <person name="Mondo S."/>
            <person name="Nolan M."/>
            <person name="Ohm R."/>
            <person name="Pangilinan J."/>
            <person name="Park H.-J."/>
            <person name="Ramirez L."/>
            <person name="Alfaro M."/>
            <person name="Sun H."/>
            <person name="Tritt A."/>
            <person name="Yoshinaga Y."/>
            <person name="Zwiers L.-H."/>
            <person name="Turgeon B.G."/>
            <person name="Goodwin S.B."/>
            <person name="Spatafora J.W."/>
            <person name="Crous P.W."/>
            <person name="Grigoriev I.V."/>
        </authorList>
    </citation>
    <scope>NUCLEOTIDE SEQUENCE</scope>
    <source>
        <strain evidence="3">CBS 342.82</strain>
    </source>
</reference>
<evidence type="ECO:0000313" key="3">
    <source>
        <dbReference type="RefSeq" id="XP_033454749.1"/>
    </source>
</evidence>
<keyword evidence="2" id="KW-1185">Reference proteome</keyword>
<evidence type="ECO:0000259" key="1">
    <source>
        <dbReference type="Pfam" id="PF06985"/>
    </source>
</evidence>
<sequence>MWEDVHERKRTDTAGYRKVHGFVEYMKKHLPLVKWLWVDTCCIKQQSDRELSAAINSMFQWYRDAEVCLAYLEDVSVAGDMTAFEHSVWFRRGWTLQELLAPGVVVFLSRHWGIIGHKGHNSRGRSGMSMQTGPGLEDMISTITAIPREILHDYRASLTPSTRAWPPPGRGHQFPY</sequence>
<protein>
    <recommendedName>
        <fullName evidence="1">Heterokaryon incompatibility domain-containing protein</fullName>
    </recommendedName>
</protein>
<evidence type="ECO:0000313" key="2">
    <source>
        <dbReference type="Proteomes" id="UP000504637"/>
    </source>
</evidence>
<reference evidence="3" key="3">
    <citation type="submission" date="2025-08" db="UniProtKB">
        <authorList>
            <consortium name="RefSeq"/>
        </authorList>
    </citation>
    <scope>IDENTIFICATION</scope>
    <source>
        <strain evidence="3">CBS 342.82</strain>
    </source>
</reference>
<dbReference type="GeneID" id="54363943"/>
<name>A0A6J3LPY5_9PEZI</name>